<dbReference type="Gene3D" id="3.40.190.10">
    <property type="entry name" value="Periplasmic binding protein-like II"/>
    <property type="match status" value="2"/>
</dbReference>
<accession>A0A7V4U0Q0</accession>
<dbReference type="InterPro" id="IPR030868">
    <property type="entry name" value="MqnA"/>
</dbReference>
<comment type="caution">
    <text evidence="5">The sequence shown here is derived from an EMBL/GenBank/DDBJ whole genome shotgun (WGS) entry which is preliminary data.</text>
</comment>
<comment type="catalytic activity">
    <reaction evidence="4">
        <text>chorismate = 3-[(1-carboxyvinyl)-oxy]benzoate + H2O</text>
        <dbReference type="Rhea" id="RHEA:40051"/>
        <dbReference type="ChEBI" id="CHEBI:15377"/>
        <dbReference type="ChEBI" id="CHEBI:29748"/>
        <dbReference type="ChEBI" id="CHEBI:76981"/>
        <dbReference type="EC" id="4.2.1.151"/>
    </reaction>
</comment>
<evidence type="ECO:0000313" key="5">
    <source>
        <dbReference type="EMBL" id="HGY55871.1"/>
    </source>
</evidence>
<comment type="pathway">
    <text evidence="1 4">Quinol/quinone metabolism; menaquinone biosynthesis.</text>
</comment>
<keyword evidence="2 4" id="KW-0474">Menaquinone biosynthesis</keyword>
<dbReference type="UniPathway" id="UPA00079"/>
<dbReference type="HAMAP" id="MF_00995">
    <property type="entry name" value="MqnA"/>
    <property type="match status" value="1"/>
</dbReference>
<gene>
    <name evidence="4" type="primary">mqnA</name>
    <name evidence="5" type="ORF">ENK44_09225</name>
</gene>
<sequence>MDINEFFGTKKDAQPAGQRPVAASASLTVAPLLYGLEKSSGAYRLIVDNPAACSRRLKEGEVHLALIPSIDYAQGKGSWLIVPDLCVAHSGASKSICLFFNENVSRLRTVALNKNTPSEEILLKILLNERYQSLPEFIYTESDPQKMLSAADAALMVGDAALGFQNTNPHYIDLTEEWYDFTGLPFVASLWCGNELLLNLRDVERLRASFAFGQEQMQSICENWAKSHPLAVSDCLDVLNKKVYYTLKEEEQEGLKEYFRYAFYLGFTDHIPDLHFWQEP</sequence>
<evidence type="ECO:0000256" key="3">
    <source>
        <dbReference type="ARBA" id="ARBA00023239"/>
    </source>
</evidence>
<evidence type="ECO:0000256" key="1">
    <source>
        <dbReference type="ARBA" id="ARBA00004863"/>
    </source>
</evidence>
<keyword evidence="3 4" id="KW-0456">Lyase</keyword>
<dbReference type="PANTHER" id="PTHR37690:SF1">
    <property type="entry name" value="CHORISMATE DEHYDRATASE"/>
    <property type="match status" value="1"/>
</dbReference>
<dbReference type="Pfam" id="PF02621">
    <property type="entry name" value="VitK2_biosynth"/>
    <property type="match status" value="1"/>
</dbReference>
<protein>
    <recommendedName>
        <fullName evidence="4">Chorismate dehydratase</fullName>
        <ecNumber evidence="4">4.2.1.151</ecNumber>
    </recommendedName>
    <alternativeName>
        <fullName evidence="4">Menaquinone biosynthetic enzyme MqnA</fullName>
    </alternativeName>
</protein>
<dbReference type="CDD" id="cd13634">
    <property type="entry name" value="PBP2_Sco4506"/>
    <property type="match status" value="1"/>
</dbReference>
<comment type="function">
    <text evidence="4">Catalyzes the dehydration of chorismate into 3-[(1-carboxyvinyl)oxy]benzoate, a step in the biosynthesis of menaquinone (MK, vitamin K2).</text>
</comment>
<dbReference type="GO" id="GO:0009234">
    <property type="term" value="P:menaquinone biosynthetic process"/>
    <property type="evidence" value="ECO:0007669"/>
    <property type="project" value="UniProtKB-UniRule"/>
</dbReference>
<dbReference type="AlphaFoldDB" id="A0A7V4U0Q0"/>
<dbReference type="EMBL" id="DRQG01000086">
    <property type="protein sequence ID" value="HGY55871.1"/>
    <property type="molecule type" value="Genomic_DNA"/>
</dbReference>
<dbReference type="EC" id="4.2.1.151" evidence="4"/>
<dbReference type="PANTHER" id="PTHR37690">
    <property type="entry name" value="CHORISMATE DEHYDRATASE"/>
    <property type="match status" value="1"/>
</dbReference>
<dbReference type="SUPFAM" id="SSF53850">
    <property type="entry name" value="Periplasmic binding protein-like II"/>
    <property type="match status" value="1"/>
</dbReference>
<name>A0A7V4U0Q0_CALAY</name>
<reference evidence="5" key="1">
    <citation type="journal article" date="2020" name="mSystems">
        <title>Genome- and Community-Level Interaction Insights into Carbon Utilization and Element Cycling Functions of Hydrothermarchaeota in Hydrothermal Sediment.</title>
        <authorList>
            <person name="Zhou Z."/>
            <person name="Liu Y."/>
            <person name="Xu W."/>
            <person name="Pan J."/>
            <person name="Luo Z.H."/>
            <person name="Li M."/>
        </authorList>
    </citation>
    <scope>NUCLEOTIDE SEQUENCE [LARGE SCALE GENOMIC DNA]</scope>
    <source>
        <strain evidence="5">HyVt-577</strain>
    </source>
</reference>
<evidence type="ECO:0000256" key="2">
    <source>
        <dbReference type="ARBA" id="ARBA00022428"/>
    </source>
</evidence>
<evidence type="ECO:0000256" key="4">
    <source>
        <dbReference type="HAMAP-Rule" id="MF_00995"/>
    </source>
</evidence>
<proteinExistence type="inferred from homology"/>
<dbReference type="GO" id="GO:0016836">
    <property type="term" value="F:hydro-lyase activity"/>
    <property type="evidence" value="ECO:0007669"/>
    <property type="project" value="UniProtKB-UniRule"/>
</dbReference>
<dbReference type="Proteomes" id="UP000885779">
    <property type="component" value="Unassembled WGS sequence"/>
</dbReference>
<organism evidence="5">
    <name type="scientific">Caldithrix abyssi</name>
    <dbReference type="NCBI Taxonomy" id="187145"/>
    <lineage>
        <taxon>Bacteria</taxon>
        <taxon>Pseudomonadati</taxon>
        <taxon>Calditrichota</taxon>
        <taxon>Calditrichia</taxon>
        <taxon>Calditrichales</taxon>
        <taxon>Calditrichaceae</taxon>
        <taxon>Caldithrix</taxon>
    </lineage>
</organism>
<dbReference type="InterPro" id="IPR003773">
    <property type="entry name" value="Menaquinone_biosynth"/>
</dbReference>
<comment type="similarity">
    <text evidence="4">Belongs to the MqnA/MqnD family. MqnA subfamily.</text>
</comment>